<protein>
    <submittedName>
        <fullName evidence="2">Uncharacterized protein</fullName>
    </submittedName>
</protein>
<organism evidence="2 3">
    <name type="scientific">Ruegeria marisflavi</name>
    <dbReference type="NCBI Taxonomy" id="2984152"/>
    <lineage>
        <taxon>Bacteria</taxon>
        <taxon>Pseudomonadati</taxon>
        <taxon>Pseudomonadota</taxon>
        <taxon>Alphaproteobacteria</taxon>
        <taxon>Rhodobacterales</taxon>
        <taxon>Roseobacteraceae</taxon>
        <taxon>Ruegeria</taxon>
    </lineage>
</organism>
<dbReference type="Proteomes" id="UP001321014">
    <property type="component" value="Unassembled WGS sequence"/>
</dbReference>
<evidence type="ECO:0000313" key="3">
    <source>
        <dbReference type="Proteomes" id="UP001321014"/>
    </source>
</evidence>
<evidence type="ECO:0000256" key="1">
    <source>
        <dbReference type="SAM" id="MobiDB-lite"/>
    </source>
</evidence>
<feature type="region of interest" description="Disordered" evidence="1">
    <location>
        <begin position="1"/>
        <end position="24"/>
    </location>
</feature>
<reference evidence="2 3" key="1">
    <citation type="submission" date="2022-10" db="EMBL/GenBank/DDBJ databases">
        <title>Ruegeria sp. nov., isolated from ocean surface water.</title>
        <authorList>
            <person name="He W."/>
            <person name="Wang L."/>
            <person name="Zhang D.-F."/>
        </authorList>
    </citation>
    <scope>NUCLEOTIDE SEQUENCE [LARGE SCALE GENOMIC DNA]</scope>
    <source>
        <strain evidence="2 3">WL0004</strain>
    </source>
</reference>
<gene>
    <name evidence="2" type="ORF">OEZ49_05265</name>
</gene>
<evidence type="ECO:0000313" key="2">
    <source>
        <dbReference type="EMBL" id="MCU9837166.1"/>
    </source>
</evidence>
<proteinExistence type="predicted"/>
<accession>A0ABT2WMS9</accession>
<name>A0ABT2WMS9_9RHOB</name>
<keyword evidence="3" id="KW-1185">Reference proteome</keyword>
<sequence>MRGMSSRPDNCPGTGTSLRRSSISRKRSFKQYLINRIRSGRSLHRSRTSQLRTFQTSGWSVSTGANGPLLTFITGRDAAMQLTHSGRSCISQHFFDGNDRVADEPEKDTCRTNDRIEKRYLLRINLRP</sequence>
<comment type="caution">
    <text evidence="2">The sequence shown here is derived from an EMBL/GenBank/DDBJ whole genome shotgun (WGS) entry which is preliminary data.</text>
</comment>
<dbReference type="EMBL" id="JAOVQN010000003">
    <property type="protein sequence ID" value="MCU9837166.1"/>
    <property type="molecule type" value="Genomic_DNA"/>
</dbReference>